<evidence type="ECO:0000313" key="13">
    <source>
        <dbReference type="EMBL" id="MCY0389228.1"/>
    </source>
</evidence>
<evidence type="ECO:0000256" key="9">
    <source>
        <dbReference type="ARBA" id="ARBA00023014"/>
    </source>
</evidence>
<evidence type="ECO:0000256" key="6">
    <source>
        <dbReference type="ARBA" id="ARBA00022723"/>
    </source>
</evidence>
<sequence>MTAPLALVTEIAPTVAPTAEVASTCCYCGVGCGVLIETDGRRIVGVRGDPDHPANQGRLCSKGLALADSARSARGRLLHPEMRRARALPREQVAWDAALDEVADRFAAIVAEHGPDAVAFYVSGQLLTEDYYLFNKLAKGLIGTNNIDTNSRLCMSTAVAAYKLAFGADGPPGCYEDLDHARTVLFAGSNAAWAHPVLFRRLEAARAAHPGTRWIVVDPRVTDTAAMADLHLRIQPGTDVALFNGMLHHLIWEQHVDPAFIAAHTQGFDALKQRVRDYTPRFAAEICGIAEQDLLTAAQWFGESPASLSLYCMGLNQSSHGTDKNLALINLHLASGQIGRPGAGPFSLTGQPNAMGGREVGGMATMLAAHREIGNADDRAELARLWGIDRVSDKPGLPAVAMFDAIADGRIKAVWIACTNPAHSMPDIGRVHEALETAEFVVVQDAFAGIDTAAYADVLLPAASWGEKSGTVTNSERRISRVRRAVDAPGEARADWRIVRDVARRIEARLARGRGVEKAGRSANGDGGIGGTDAVSFASRLFAHDGVEAVFDEHRLLTEGRDLDIGGLSYATLERDGPQQWPYPAHAAAGQARRYTDGVFATPDGRARFHAVDYLPVAEPITARFPFQLTTGRVRDQWHGMSRTGRVPGLATHAPEPTLTMHPGDALRRGFADGELLRIASRRGALVLPLATSADVSPGSVFAAMHWNGQMLNSGGINETTIGAVDPRAFQPELKHAAVRIERALLGWAVSLARVIGDLDHLLDLQAGLAPLLRECGYAAVSVHRVMAAAPAGAAVAGAASQTGQADAAGAGGAHPGAQRERDDGPWVLALRAAADTPRDDWLERVAVLLSLLPGPDALDYRDPRRGTLKRAVWAGARLDGFIFAGEAASIALGERLRGQLIDGAPWQGSRLAAFAPTGAQPDTPRDRVVCSCRNVRESVIRRAVANGADVPTLKHTLGCGTVCGSCVPELTRLCAARVPA</sequence>
<gene>
    <name evidence="13" type="ORF">OVY01_18945</name>
</gene>
<evidence type="ECO:0000256" key="10">
    <source>
        <dbReference type="ARBA" id="ARBA00023063"/>
    </source>
</evidence>
<dbReference type="SUPFAM" id="SSF53706">
    <property type="entry name" value="Formate dehydrogenase/DMSO reductase, domains 1-3"/>
    <property type="match status" value="1"/>
</dbReference>
<comment type="cofactor">
    <cofactor evidence="2">
        <name>[4Fe-4S] cluster</name>
        <dbReference type="ChEBI" id="CHEBI:49883"/>
    </cofactor>
</comment>
<dbReference type="Gene3D" id="2.40.40.20">
    <property type="match status" value="1"/>
</dbReference>
<dbReference type="Pfam" id="PF04324">
    <property type="entry name" value="Fer2_BFD"/>
    <property type="match status" value="1"/>
</dbReference>
<comment type="cofactor">
    <cofactor evidence="1">
        <name>Mo-bis(molybdopterin guanine dinucleotide)</name>
        <dbReference type="ChEBI" id="CHEBI:60539"/>
    </cofactor>
</comment>
<evidence type="ECO:0000256" key="2">
    <source>
        <dbReference type="ARBA" id="ARBA00001966"/>
    </source>
</evidence>
<dbReference type="Gene3D" id="3.40.50.740">
    <property type="match status" value="1"/>
</dbReference>
<evidence type="ECO:0000313" key="14">
    <source>
        <dbReference type="Proteomes" id="UP001082899"/>
    </source>
</evidence>
<dbReference type="InterPro" id="IPR041854">
    <property type="entry name" value="BFD-like_2Fe2S-bd_dom_sf"/>
</dbReference>
<feature type="region of interest" description="Disordered" evidence="11">
    <location>
        <begin position="640"/>
        <end position="664"/>
    </location>
</feature>
<keyword evidence="8" id="KW-0408">Iron</keyword>
<proteinExistence type="inferred from homology"/>
<keyword evidence="4" id="KW-0004">4Fe-4S</keyword>
<keyword evidence="7" id="KW-0560">Oxidoreductase</keyword>
<dbReference type="Gene3D" id="3.40.228.10">
    <property type="entry name" value="Dimethylsulfoxide Reductase, domain 2"/>
    <property type="match status" value="1"/>
</dbReference>
<evidence type="ECO:0000256" key="5">
    <source>
        <dbReference type="ARBA" id="ARBA00022505"/>
    </source>
</evidence>
<dbReference type="PROSITE" id="PS51669">
    <property type="entry name" value="4FE4S_MOW_BIS_MGD"/>
    <property type="match status" value="1"/>
</dbReference>
<keyword evidence="10" id="KW-0534">Nitrate assimilation</keyword>
<dbReference type="Gene3D" id="2.20.25.90">
    <property type="entry name" value="ADC-like domains"/>
    <property type="match status" value="1"/>
</dbReference>
<dbReference type="Pfam" id="PF04879">
    <property type="entry name" value="Molybdop_Fe4S4"/>
    <property type="match status" value="1"/>
</dbReference>
<dbReference type="Proteomes" id="UP001082899">
    <property type="component" value="Unassembled WGS sequence"/>
</dbReference>
<evidence type="ECO:0000259" key="12">
    <source>
        <dbReference type="PROSITE" id="PS51669"/>
    </source>
</evidence>
<keyword evidence="14" id="KW-1185">Reference proteome</keyword>
<dbReference type="SMART" id="SM00926">
    <property type="entry name" value="Molybdop_Fe4S4"/>
    <property type="match status" value="1"/>
</dbReference>
<evidence type="ECO:0000256" key="3">
    <source>
        <dbReference type="ARBA" id="ARBA00008747"/>
    </source>
</evidence>
<dbReference type="InterPro" id="IPR006963">
    <property type="entry name" value="Mopterin_OxRdtase_4Fe-4S_dom"/>
</dbReference>
<dbReference type="InterPro" id="IPR041957">
    <property type="entry name" value="CT_Nitrate-R-NapA-like"/>
</dbReference>
<dbReference type="Pfam" id="PF00384">
    <property type="entry name" value="Molybdopterin"/>
    <property type="match status" value="1"/>
</dbReference>
<keyword evidence="5" id="KW-0500">Molybdenum</keyword>
<dbReference type="Pfam" id="PF01568">
    <property type="entry name" value="Molydop_binding"/>
    <property type="match status" value="1"/>
</dbReference>
<dbReference type="PANTHER" id="PTHR43105">
    <property type="entry name" value="RESPIRATORY NITRATE REDUCTASE"/>
    <property type="match status" value="1"/>
</dbReference>
<dbReference type="InterPro" id="IPR050123">
    <property type="entry name" value="Prok_molybdopt-oxidoreductase"/>
</dbReference>
<keyword evidence="9" id="KW-0411">Iron-sulfur</keyword>
<dbReference type="SUPFAM" id="SSF50692">
    <property type="entry name" value="ADC-like"/>
    <property type="match status" value="1"/>
</dbReference>
<reference evidence="13" key="1">
    <citation type="submission" date="2022-11" db="EMBL/GenBank/DDBJ databases">
        <title>Robbsia betulipollinis sp. nov., isolated from pollen of birch (Betula pendula).</title>
        <authorList>
            <person name="Shi H."/>
            <person name="Ambika Manirajan B."/>
            <person name="Ratering S."/>
            <person name="Geissler-Plaum R."/>
            <person name="Schnell S."/>
        </authorList>
    </citation>
    <scope>NUCLEOTIDE SEQUENCE</scope>
    <source>
        <strain evidence="13">Bb-Pol-6</strain>
    </source>
</reference>
<evidence type="ECO:0000256" key="8">
    <source>
        <dbReference type="ARBA" id="ARBA00023004"/>
    </source>
</evidence>
<dbReference type="PANTHER" id="PTHR43105:SF9">
    <property type="entry name" value="NADPH-FE(3+) OXIDOREDUCTASE SUBUNIT ALPHA"/>
    <property type="match status" value="1"/>
</dbReference>
<keyword evidence="6" id="KW-0479">Metal-binding</keyword>
<organism evidence="13 14">
    <name type="scientific">Robbsia betulipollinis</name>
    <dbReference type="NCBI Taxonomy" id="2981849"/>
    <lineage>
        <taxon>Bacteria</taxon>
        <taxon>Pseudomonadati</taxon>
        <taxon>Pseudomonadota</taxon>
        <taxon>Betaproteobacteria</taxon>
        <taxon>Burkholderiales</taxon>
        <taxon>Burkholderiaceae</taxon>
        <taxon>Robbsia</taxon>
    </lineage>
</organism>
<dbReference type="InterPro" id="IPR006656">
    <property type="entry name" value="Mopterin_OxRdtase"/>
</dbReference>
<dbReference type="CDD" id="cd02754">
    <property type="entry name" value="MopB_Nitrate-R-NapA-like"/>
    <property type="match status" value="1"/>
</dbReference>
<evidence type="ECO:0000256" key="4">
    <source>
        <dbReference type="ARBA" id="ARBA00022485"/>
    </source>
</evidence>
<name>A0ABT3ZRQ2_9BURK</name>
<accession>A0ABT3ZRQ2</accession>
<dbReference type="InterPro" id="IPR006657">
    <property type="entry name" value="MoPterin_dinucl-bd_dom"/>
</dbReference>
<dbReference type="CDD" id="cd02791">
    <property type="entry name" value="MopB_CT_Nitrate-R-NapA-like"/>
    <property type="match status" value="1"/>
</dbReference>
<comment type="similarity">
    <text evidence="3">Belongs to the prokaryotic molybdopterin-containing oxidoreductase family. NasA/NapA/NarB subfamily.</text>
</comment>
<evidence type="ECO:0000256" key="11">
    <source>
        <dbReference type="SAM" id="MobiDB-lite"/>
    </source>
</evidence>
<evidence type="ECO:0000256" key="1">
    <source>
        <dbReference type="ARBA" id="ARBA00001942"/>
    </source>
</evidence>
<dbReference type="InterPro" id="IPR009010">
    <property type="entry name" value="Asp_de-COase-like_dom_sf"/>
</dbReference>
<dbReference type="RefSeq" id="WP_267849130.1">
    <property type="nucleotide sequence ID" value="NZ_JAPMXC010000010.1"/>
</dbReference>
<dbReference type="EMBL" id="JAPMXC010000010">
    <property type="protein sequence ID" value="MCY0389228.1"/>
    <property type="molecule type" value="Genomic_DNA"/>
</dbReference>
<dbReference type="InterPro" id="IPR007419">
    <property type="entry name" value="BFD-like_2Fe2S-bd_dom"/>
</dbReference>
<protein>
    <submittedName>
        <fullName evidence="13">Molybdopterin-dependent oxidoreductase</fullName>
    </submittedName>
</protein>
<dbReference type="Gene3D" id="1.10.10.1100">
    <property type="entry name" value="BFD-like [2Fe-2S]-binding domain"/>
    <property type="match status" value="1"/>
</dbReference>
<evidence type="ECO:0000256" key="7">
    <source>
        <dbReference type="ARBA" id="ARBA00023002"/>
    </source>
</evidence>
<feature type="domain" description="4Fe-4S Mo/W bis-MGD-type" evidence="12">
    <location>
        <begin position="18"/>
        <end position="74"/>
    </location>
</feature>
<comment type="caution">
    <text evidence="13">The sequence shown here is derived from an EMBL/GenBank/DDBJ whole genome shotgun (WGS) entry which is preliminary data.</text>
</comment>